<proteinExistence type="predicted"/>
<accession>A0A8X7V5W6</accession>
<dbReference type="Proteomes" id="UP000886595">
    <property type="component" value="Unassembled WGS sequence"/>
</dbReference>
<reference evidence="1 2" key="1">
    <citation type="submission" date="2020-02" db="EMBL/GenBank/DDBJ databases">
        <authorList>
            <person name="Ma Q."/>
            <person name="Huang Y."/>
            <person name="Song X."/>
            <person name="Pei D."/>
        </authorList>
    </citation>
    <scope>NUCLEOTIDE SEQUENCE [LARGE SCALE GENOMIC DNA]</scope>
    <source>
        <strain evidence="1">Sxm20200214</strain>
        <tissue evidence="1">Leaf</tissue>
    </source>
</reference>
<gene>
    <name evidence="1" type="ORF">Bca52824_032115</name>
</gene>
<evidence type="ECO:0000313" key="1">
    <source>
        <dbReference type="EMBL" id="KAG2303464.1"/>
    </source>
</evidence>
<keyword evidence="2" id="KW-1185">Reference proteome</keyword>
<dbReference type="OrthoDB" id="10382530at2759"/>
<protein>
    <recommendedName>
        <fullName evidence="3">RNase H type-1 domain-containing protein</fullName>
    </recommendedName>
</protein>
<dbReference type="AlphaFoldDB" id="A0A8X7V5W6"/>
<dbReference type="EMBL" id="JAAMPC010000007">
    <property type="protein sequence ID" value="KAG2303464.1"/>
    <property type="molecule type" value="Genomic_DNA"/>
</dbReference>
<evidence type="ECO:0000313" key="2">
    <source>
        <dbReference type="Proteomes" id="UP000886595"/>
    </source>
</evidence>
<organism evidence="1 2">
    <name type="scientific">Brassica carinata</name>
    <name type="common">Ethiopian mustard</name>
    <name type="synonym">Abyssinian cabbage</name>
    <dbReference type="NCBI Taxonomy" id="52824"/>
    <lineage>
        <taxon>Eukaryota</taxon>
        <taxon>Viridiplantae</taxon>
        <taxon>Streptophyta</taxon>
        <taxon>Embryophyta</taxon>
        <taxon>Tracheophyta</taxon>
        <taxon>Spermatophyta</taxon>
        <taxon>Magnoliopsida</taxon>
        <taxon>eudicotyledons</taxon>
        <taxon>Gunneridae</taxon>
        <taxon>Pentapetalae</taxon>
        <taxon>rosids</taxon>
        <taxon>malvids</taxon>
        <taxon>Brassicales</taxon>
        <taxon>Brassicaceae</taxon>
        <taxon>Brassiceae</taxon>
        <taxon>Brassica</taxon>
    </lineage>
</organism>
<sequence length="83" mass="9565">MAQRIEEEFAGSELNIRDAGSEKWRPPRRGWVMCNIAVDWKKDSLLNGGAWVVRDDKGVVVFHSRHSFGHFRSRDQAKEAILL</sequence>
<evidence type="ECO:0008006" key="3">
    <source>
        <dbReference type="Google" id="ProtNLM"/>
    </source>
</evidence>
<comment type="caution">
    <text evidence="1">The sequence shown here is derived from an EMBL/GenBank/DDBJ whole genome shotgun (WGS) entry which is preliminary data.</text>
</comment>
<name>A0A8X7V5W6_BRACI</name>